<sequence length="784" mass="90756">MTKDQIRIVAGALLHDIGKVLYRSSDGRNHSESGYDFLKKEIRIDDTEILNQIRYHHGKNLGAASIQPDSLAYITYIADNIASAADRREKDQGERGFDRKVPLESIFNILRGNHQDFCYQPRMLGDESGINYPTEDKIEYRENFYTEISQKIKECLQEFAYDKNYLNSLLEILEATLSFVPSSTSLQERADISLYDHVKLTAAAASCIYLYLQEKGIKDYQTVLLKEAEQFYEEKVFMIYSMDLSGIQDFIYTITSKGALKGLRARSFYLEIMMEHMIDELLEKVSLSRVNLLYSGGGHCYLLLANTEETKGQLAVFEKEVNQWFLETFQTDLFAGCGFAGCSAADLKNQPEGSYQKIFRTITRRISDQKMNRYTYKDLLYLNQKEQISGERECKICHRTDLLREDNQCEICWSLEQMAVQIMENQFFIVSSEKKGVSLPLPLGRYLTTEKKEEDVRQRMKEDSSYIRTYGKNKFYSGYSVATKLWVGDYHYKTGCSFQDLADCAQGIERIAVLRADVDNLGEAFVSGFANKENHNRYVTLSRTSTFSRKLSLFFKYYINNLLEQGSFYLKEKEDKRRAAVIVYSGGDDLFVVGSWDDIIGFAVDLYYSLKKYSQGTLTISGGIGIYPPKFPISVMAKQTGALEDAAKEVEGKNAITLFDERYSFHWSELIQEVIEEKLQLIQSYLDEFAAERGKAFLYRVLELVRARWMEEDGKINIARFAYQLSRIEPSENASEEQKELYHRFSKSMYQWIQDEKDSRQLELAIYLYIYQAREKEGEYNGED</sequence>
<evidence type="ECO:0000256" key="2">
    <source>
        <dbReference type="ARBA" id="ARBA00005700"/>
    </source>
</evidence>
<keyword evidence="6" id="KW-0547">Nucleotide-binding</keyword>
<dbReference type="Pfam" id="PF18211">
    <property type="entry name" value="Csm1_B"/>
    <property type="match status" value="1"/>
</dbReference>
<evidence type="ECO:0000259" key="14">
    <source>
        <dbReference type="PROSITE" id="PS51831"/>
    </source>
</evidence>
<dbReference type="InterPro" id="IPR054767">
    <property type="entry name" value="Cas10-Cmr2_palm2"/>
</dbReference>
<keyword evidence="5" id="KW-0540">Nuclease</keyword>
<evidence type="ECO:0000256" key="10">
    <source>
        <dbReference type="ARBA" id="ARBA00022840"/>
    </source>
</evidence>
<dbReference type="InterPro" id="IPR041062">
    <property type="entry name" value="Csm1_B"/>
</dbReference>
<name>A0A916QA15_9FIRM</name>
<evidence type="ECO:0000256" key="12">
    <source>
        <dbReference type="ARBA" id="ARBA00032922"/>
    </source>
</evidence>
<reference evidence="15" key="1">
    <citation type="submission" date="2020-06" db="EMBL/GenBank/DDBJ databases">
        <title>Characterization of fructooligosaccharide metabolism and fructooligosaccharide-degrading enzymes in human commensal butyrate producers.</title>
        <authorList>
            <person name="Tanno H."/>
            <person name="Fujii T."/>
            <person name="Hirano K."/>
            <person name="Maeno S."/>
            <person name="Tonozuka T."/>
            <person name="Sakamoto M."/>
            <person name="Ohkuma M."/>
            <person name="Tochio T."/>
            <person name="Endo A."/>
        </authorList>
    </citation>
    <scope>NUCLEOTIDE SEQUENCE</scope>
    <source>
        <strain evidence="15">JCM 17466</strain>
    </source>
</reference>
<accession>A0A916QA15</accession>
<comment type="caution">
    <text evidence="15">The sequence shown here is derived from an EMBL/GenBank/DDBJ whole genome shotgun (WGS) entry which is preliminary data.</text>
</comment>
<evidence type="ECO:0000256" key="6">
    <source>
        <dbReference type="ARBA" id="ARBA00022741"/>
    </source>
</evidence>
<dbReference type="InterPro" id="IPR043128">
    <property type="entry name" value="Rev_trsase/Diguanyl_cyclase"/>
</dbReference>
<evidence type="ECO:0000256" key="5">
    <source>
        <dbReference type="ARBA" id="ARBA00022722"/>
    </source>
</evidence>
<evidence type="ECO:0000256" key="8">
    <source>
        <dbReference type="ARBA" id="ARBA00022801"/>
    </source>
</evidence>
<dbReference type="EMBL" id="BLYI01000035">
    <property type="protein sequence ID" value="GFO85361.1"/>
    <property type="molecule type" value="Genomic_DNA"/>
</dbReference>
<dbReference type="Gene3D" id="3.30.70.270">
    <property type="match status" value="1"/>
</dbReference>
<evidence type="ECO:0000256" key="4">
    <source>
        <dbReference type="ARBA" id="ARBA00022679"/>
    </source>
</evidence>
<evidence type="ECO:0000256" key="7">
    <source>
        <dbReference type="ARBA" id="ARBA00022759"/>
    </source>
</evidence>
<evidence type="ECO:0000256" key="9">
    <source>
        <dbReference type="ARBA" id="ARBA00022839"/>
    </source>
</evidence>
<organism evidence="15 16">
    <name type="scientific">Anaerostipes butyraticus</name>
    <dbReference type="NCBI Taxonomy" id="645466"/>
    <lineage>
        <taxon>Bacteria</taxon>
        <taxon>Bacillati</taxon>
        <taxon>Bacillota</taxon>
        <taxon>Clostridia</taxon>
        <taxon>Lachnospirales</taxon>
        <taxon>Lachnospiraceae</taxon>
        <taxon>Anaerostipes</taxon>
    </lineage>
</organism>
<evidence type="ECO:0000259" key="13">
    <source>
        <dbReference type="PROSITE" id="PS50887"/>
    </source>
</evidence>
<evidence type="ECO:0000256" key="11">
    <source>
        <dbReference type="ARBA" id="ARBA00023118"/>
    </source>
</evidence>
<proteinExistence type="inferred from homology"/>
<dbReference type="GO" id="GO:0004527">
    <property type="term" value="F:exonuclease activity"/>
    <property type="evidence" value="ECO:0007669"/>
    <property type="project" value="UniProtKB-KW"/>
</dbReference>
<dbReference type="Pfam" id="PF01966">
    <property type="entry name" value="HD"/>
    <property type="match status" value="1"/>
</dbReference>
<evidence type="ECO:0000256" key="3">
    <source>
        <dbReference type="ARBA" id="ARBA00014333"/>
    </source>
</evidence>
<dbReference type="NCBIfam" id="TIGR02578">
    <property type="entry name" value="cas_TM1811_Csm1"/>
    <property type="match status" value="1"/>
</dbReference>
<dbReference type="GO" id="GO:0005524">
    <property type="term" value="F:ATP binding"/>
    <property type="evidence" value="ECO:0007669"/>
    <property type="project" value="UniProtKB-KW"/>
</dbReference>
<keyword evidence="4" id="KW-0808">Transferase</keyword>
<dbReference type="Proteomes" id="UP000613208">
    <property type="component" value="Unassembled WGS sequence"/>
</dbReference>
<dbReference type="InterPro" id="IPR048693">
    <property type="entry name" value="Cmr2-like_C"/>
</dbReference>
<dbReference type="Pfam" id="PF22335">
    <property type="entry name" value="Cas10-Cmr2_palm2"/>
    <property type="match status" value="1"/>
</dbReference>
<evidence type="ECO:0000313" key="15">
    <source>
        <dbReference type="EMBL" id="GFO85361.1"/>
    </source>
</evidence>
<evidence type="ECO:0000256" key="1">
    <source>
        <dbReference type="ARBA" id="ARBA00001968"/>
    </source>
</evidence>
<keyword evidence="8" id="KW-0378">Hydrolase</keyword>
<dbReference type="PROSITE" id="PS51831">
    <property type="entry name" value="HD"/>
    <property type="match status" value="1"/>
</dbReference>
<dbReference type="GO" id="GO:0051607">
    <property type="term" value="P:defense response to virus"/>
    <property type="evidence" value="ECO:0007669"/>
    <property type="project" value="UniProtKB-KW"/>
</dbReference>
<keyword evidence="7" id="KW-0255">Endonuclease</keyword>
<keyword evidence="10" id="KW-0067">ATP-binding</keyword>
<comment type="cofactor">
    <cofactor evidence="1">
        <name>a divalent metal cation</name>
        <dbReference type="ChEBI" id="CHEBI:60240"/>
    </cofactor>
</comment>
<dbReference type="Gene3D" id="1.10.3210.10">
    <property type="entry name" value="Hypothetical protein af1432"/>
    <property type="match status" value="1"/>
</dbReference>
<dbReference type="InterPro" id="IPR052117">
    <property type="entry name" value="Cas10/Csm1_subtype-III-A"/>
</dbReference>
<dbReference type="InterPro" id="IPR000160">
    <property type="entry name" value="GGDEF_dom"/>
</dbReference>
<comment type="similarity">
    <text evidence="2">Belongs to the CRISPR-associated Cas10/Csm1 family.</text>
</comment>
<dbReference type="CDD" id="cd09680">
    <property type="entry name" value="Cas10_III"/>
    <property type="match status" value="1"/>
</dbReference>
<dbReference type="InterPro" id="IPR013408">
    <property type="entry name" value="Cas10/Csm1"/>
</dbReference>
<dbReference type="PANTHER" id="PTHR36528:SF1">
    <property type="entry name" value="CRISPR SYSTEM SINGLE-STRAND-SPECIFIC DEOXYRIBONUCLEASE CAS10_CSM1 (SUBTYPE III-A)"/>
    <property type="match status" value="1"/>
</dbReference>
<dbReference type="GO" id="GO:0016740">
    <property type="term" value="F:transferase activity"/>
    <property type="evidence" value="ECO:0007669"/>
    <property type="project" value="UniProtKB-KW"/>
</dbReference>
<gene>
    <name evidence="15" type="ORF">ANBU17_17080</name>
</gene>
<dbReference type="PANTHER" id="PTHR36528">
    <property type="entry name" value="CRISPR SYSTEM SINGLE-STRAND-SPECIFIC DEOXYRIBONUCLEASE CAS10/CSM1 (SUBTYPE III-A)"/>
    <property type="match status" value="1"/>
</dbReference>
<dbReference type="GO" id="GO:0004519">
    <property type="term" value="F:endonuclease activity"/>
    <property type="evidence" value="ECO:0007669"/>
    <property type="project" value="UniProtKB-KW"/>
</dbReference>
<keyword evidence="11" id="KW-0051">Antiviral defense</keyword>
<keyword evidence="9" id="KW-0269">Exonuclease</keyword>
<dbReference type="AlphaFoldDB" id="A0A916QA15"/>
<dbReference type="InterPro" id="IPR006674">
    <property type="entry name" value="HD_domain"/>
</dbReference>
<dbReference type="SUPFAM" id="SSF109604">
    <property type="entry name" value="HD-domain/PDEase-like"/>
    <property type="match status" value="1"/>
</dbReference>
<keyword evidence="16" id="KW-1185">Reference proteome</keyword>
<protein>
    <recommendedName>
        <fullName evidence="3">CRISPR system single-strand-specific deoxyribonuclease Cas10/Csm1 (subtype III-A)</fullName>
    </recommendedName>
    <alternativeName>
        <fullName evidence="12">Cyclic oligoadenylate synthase</fullName>
    </alternativeName>
</protein>
<dbReference type="Pfam" id="PF20824">
    <property type="entry name" value="Cmr2_hel_dom2"/>
    <property type="match status" value="1"/>
</dbReference>
<dbReference type="RefSeq" id="WP_201311065.1">
    <property type="nucleotide sequence ID" value="NZ_BLYI01000035.1"/>
</dbReference>
<dbReference type="PROSITE" id="PS50887">
    <property type="entry name" value="GGDEF"/>
    <property type="match status" value="1"/>
</dbReference>
<evidence type="ECO:0000313" key="16">
    <source>
        <dbReference type="Proteomes" id="UP000613208"/>
    </source>
</evidence>
<feature type="domain" description="HD" evidence="14">
    <location>
        <begin position="1"/>
        <end position="84"/>
    </location>
</feature>
<feature type="domain" description="GGDEF" evidence="13">
    <location>
        <begin position="509"/>
        <end position="661"/>
    </location>
</feature>